<comment type="caution">
    <text evidence="2">The sequence shown here is derived from an EMBL/GenBank/DDBJ whole genome shotgun (WGS) entry which is preliminary data.</text>
</comment>
<gene>
    <name evidence="2" type="ORF">ABL78_1426</name>
</gene>
<dbReference type="VEuPathDB" id="TriTrypDB:Lsey_0023_0190"/>
<dbReference type="PANTHER" id="PTHR39963:SF1">
    <property type="entry name" value="MNMC-LIKE METHYLTRANSFERASE DOMAIN-CONTAINING PROTEIN"/>
    <property type="match status" value="1"/>
</dbReference>
<dbReference type="PANTHER" id="PTHR39963">
    <property type="entry name" value="SLL0983 PROTEIN"/>
    <property type="match status" value="1"/>
</dbReference>
<dbReference type="InterPro" id="IPR029063">
    <property type="entry name" value="SAM-dependent_MTases_sf"/>
</dbReference>
<dbReference type="SUPFAM" id="SSF53335">
    <property type="entry name" value="S-adenosyl-L-methionine-dependent methyltransferases"/>
    <property type="match status" value="1"/>
</dbReference>
<dbReference type="Proteomes" id="UP000038009">
    <property type="component" value="Unassembled WGS sequence"/>
</dbReference>
<reference evidence="2 3" key="1">
    <citation type="journal article" date="2015" name="PLoS Pathog.">
        <title>Leptomonas seymouri: Adaptations to the Dixenous Life Cycle Analyzed by Genome Sequencing, Transcriptome Profiling and Co-infection with Leishmania donovani.</title>
        <authorList>
            <person name="Kraeva N."/>
            <person name="Butenko A."/>
            <person name="Hlavacova J."/>
            <person name="Kostygov A."/>
            <person name="Myskova J."/>
            <person name="Grybchuk D."/>
            <person name="Lestinova T."/>
            <person name="Votypka J."/>
            <person name="Volf P."/>
            <person name="Opperdoes F."/>
            <person name="Flegontov P."/>
            <person name="Lukes J."/>
            <person name="Yurchenko V."/>
        </authorList>
    </citation>
    <scope>NUCLEOTIDE SEQUENCE [LARGE SCALE GENOMIC DNA]</scope>
    <source>
        <strain evidence="2 3">ATCC 30220</strain>
    </source>
</reference>
<proteinExistence type="predicted"/>
<protein>
    <submittedName>
        <fullName evidence="2">Uncharacterized protein</fullName>
    </submittedName>
</protein>
<evidence type="ECO:0000256" key="1">
    <source>
        <dbReference type="SAM" id="MobiDB-lite"/>
    </source>
</evidence>
<name>A0A0N1PEZ4_LEPSE</name>
<sequence length="861" mass="93235">MAVSSAFRQLASGAIEDEIRTYFPDTALYRRLCWGGFDGCNKLIHREFSPDQETASIHEATLANSSLGPANGRAALSCPHARHSTPSLRASRPLKRRRIGIVEELERGLRSMDAVHSTEGGLPGTLQAQKQPDISQASLQSPSTANASISSTLKNAPFAVRCVGCTTRVTSAYRCAVIKGYVVLWAESVLAVSCMPTAHHGSEAETDTVPPPTSKEASRTVKEKRKECIGEPRRSVDNAEGLLPLIGLRPLLHRFTTAFTPAPRLISALADVLVREDAKRQKVEGRKSSGGHEVSEQRACTTQQLTLHTLHIVNDDAVTHLRPASFALQSVLQPGLPTVLECYPRHMVHFGLLCFAAWRAKPDMWRELMGGVDEHASLTTTDAKGCVTNKKKATHSLASLVPHKADDAVLILGLGGNVLGECLDAVLPTAVPLHIVEVEPAVLQACEEHNQFPQWRPPSAALNGGEEPGRRLNGTTTKEEAASAKPAKRQLQATLLHTWREVTALSHKRSSQPVVFSSIRQCNCNAGAVKVCDDSTNQRLNAKGLATGGGASPLIDTKGSAEASSRYPGALRTSVSTCSEQRGEYLCFLQDAYAFLRQSSHVNAAQKSIHSTFVVSLNRVRGAGTRGVWAKAAALRDVPLRASLSSSVSVSGQGKKEEAPPGETLSRCGAQVSVPAVAALATVQYSIIFLDCYDPDREHMMHEGGLIDLCARRLRPGGVLLVNAHVLPTVANLERDFLTHGFATVQALRVSGCTQTVLVCIWPDAEEDQSASKERWKEKCARFTVHQLQLLAHRLNMGGIPPPQSSHGASRQDLPSISSALLRSGFLLDASWLKACRRMPTVRRAGGEEEEVDFRVWLHHF</sequence>
<evidence type="ECO:0000313" key="2">
    <source>
        <dbReference type="EMBL" id="KPI89462.1"/>
    </source>
</evidence>
<evidence type="ECO:0000313" key="3">
    <source>
        <dbReference type="Proteomes" id="UP000038009"/>
    </source>
</evidence>
<dbReference type="EMBL" id="LJSK01000023">
    <property type="protein sequence ID" value="KPI89462.1"/>
    <property type="molecule type" value="Genomic_DNA"/>
</dbReference>
<dbReference type="Gene3D" id="3.40.50.150">
    <property type="entry name" value="Vaccinia Virus protein VP39"/>
    <property type="match status" value="2"/>
</dbReference>
<feature type="compositionally biased region" description="Basic and acidic residues" evidence="1">
    <location>
        <begin position="216"/>
        <end position="230"/>
    </location>
</feature>
<feature type="compositionally biased region" description="Polar residues" evidence="1">
    <location>
        <begin position="126"/>
        <end position="142"/>
    </location>
</feature>
<feature type="region of interest" description="Disordered" evidence="1">
    <location>
        <begin position="116"/>
        <end position="142"/>
    </location>
</feature>
<keyword evidence="3" id="KW-1185">Reference proteome</keyword>
<feature type="region of interest" description="Disordered" evidence="1">
    <location>
        <begin position="200"/>
        <end position="230"/>
    </location>
</feature>
<dbReference type="AlphaFoldDB" id="A0A0N1PEZ4"/>
<accession>A0A0N1PEZ4</accession>
<dbReference type="OrthoDB" id="273249at2759"/>
<organism evidence="2 3">
    <name type="scientific">Leptomonas seymouri</name>
    <dbReference type="NCBI Taxonomy" id="5684"/>
    <lineage>
        <taxon>Eukaryota</taxon>
        <taxon>Discoba</taxon>
        <taxon>Euglenozoa</taxon>
        <taxon>Kinetoplastea</taxon>
        <taxon>Metakinetoplastina</taxon>
        <taxon>Trypanosomatida</taxon>
        <taxon>Trypanosomatidae</taxon>
        <taxon>Leishmaniinae</taxon>
        <taxon>Leptomonas</taxon>
    </lineage>
</organism>
<feature type="region of interest" description="Disordered" evidence="1">
    <location>
        <begin position="454"/>
        <end position="487"/>
    </location>
</feature>
<dbReference type="OMA" id="CFLQDAY"/>